<accession>A0A8E2AY32</accession>
<proteinExistence type="predicted"/>
<protein>
    <submittedName>
        <fullName evidence="2">Uncharacterized protein</fullName>
    </submittedName>
</protein>
<feature type="chain" id="PRO_5034482193" evidence="1">
    <location>
        <begin position="25"/>
        <end position="114"/>
    </location>
</feature>
<name>A0A8E2AY32_9APHY</name>
<dbReference type="OrthoDB" id="3225847at2759"/>
<keyword evidence="1" id="KW-0732">Signal</keyword>
<dbReference type="EMBL" id="KV722365">
    <property type="protein sequence ID" value="OCH92676.1"/>
    <property type="molecule type" value="Genomic_DNA"/>
</dbReference>
<reference evidence="2 3" key="1">
    <citation type="submission" date="2016-07" db="EMBL/GenBank/DDBJ databases">
        <title>Draft genome of the white-rot fungus Obba rivulosa 3A-2.</title>
        <authorList>
            <consortium name="DOE Joint Genome Institute"/>
            <person name="Miettinen O."/>
            <person name="Riley R."/>
            <person name="Acob R."/>
            <person name="Barry K."/>
            <person name="Cullen D."/>
            <person name="De Vries R."/>
            <person name="Hainaut M."/>
            <person name="Hatakka A."/>
            <person name="Henrissat B."/>
            <person name="Hilden K."/>
            <person name="Kuo R."/>
            <person name="Labutti K."/>
            <person name="Lipzen A."/>
            <person name="Makela M.R."/>
            <person name="Sandor L."/>
            <person name="Spatafora J.W."/>
            <person name="Grigoriev I.V."/>
            <person name="Hibbett D.S."/>
        </authorList>
    </citation>
    <scope>NUCLEOTIDE SEQUENCE [LARGE SCALE GENOMIC DNA]</scope>
    <source>
        <strain evidence="2 3">3A-2</strain>
    </source>
</reference>
<evidence type="ECO:0000313" key="2">
    <source>
        <dbReference type="EMBL" id="OCH92676.1"/>
    </source>
</evidence>
<evidence type="ECO:0000313" key="3">
    <source>
        <dbReference type="Proteomes" id="UP000250043"/>
    </source>
</evidence>
<gene>
    <name evidence="2" type="ORF">OBBRIDRAFT_790976</name>
</gene>
<dbReference type="AlphaFoldDB" id="A0A8E2AY32"/>
<feature type="signal peptide" evidence="1">
    <location>
        <begin position="1"/>
        <end position="24"/>
    </location>
</feature>
<dbReference type="Proteomes" id="UP000250043">
    <property type="component" value="Unassembled WGS sequence"/>
</dbReference>
<keyword evidence="3" id="KW-1185">Reference proteome</keyword>
<sequence>MPSALSVGSALLLIACLLAPRAAAQCPASQSNHLCCESFNEFSDNAMVWEEVCGNPAPADPSVMVGANCEFVTGSECGPPIFDEFFDLCCVSLLPCPGNTDGAIGFNCSGHQVE</sequence>
<evidence type="ECO:0000256" key="1">
    <source>
        <dbReference type="SAM" id="SignalP"/>
    </source>
</evidence>
<organism evidence="2 3">
    <name type="scientific">Obba rivulosa</name>
    <dbReference type="NCBI Taxonomy" id="1052685"/>
    <lineage>
        <taxon>Eukaryota</taxon>
        <taxon>Fungi</taxon>
        <taxon>Dikarya</taxon>
        <taxon>Basidiomycota</taxon>
        <taxon>Agaricomycotina</taxon>
        <taxon>Agaricomycetes</taxon>
        <taxon>Polyporales</taxon>
        <taxon>Gelatoporiaceae</taxon>
        <taxon>Obba</taxon>
    </lineage>
</organism>